<evidence type="ECO:0000313" key="3">
    <source>
        <dbReference type="Proteomes" id="UP001516662"/>
    </source>
</evidence>
<feature type="transmembrane region" description="Helical" evidence="1">
    <location>
        <begin position="151"/>
        <end position="174"/>
    </location>
</feature>
<keyword evidence="1" id="KW-0812">Transmembrane</keyword>
<accession>A0ABR9QL83</accession>
<feature type="transmembrane region" description="Helical" evidence="1">
    <location>
        <begin position="186"/>
        <end position="205"/>
    </location>
</feature>
<feature type="transmembrane region" description="Helical" evidence="1">
    <location>
        <begin position="212"/>
        <end position="234"/>
    </location>
</feature>
<proteinExistence type="predicted"/>
<protein>
    <submittedName>
        <fullName evidence="2">Uncharacterized protein</fullName>
    </submittedName>
</protein>
<keyword evidence="1" id="KW-1133">Transmembrane helix</keyword>
<feature type="transmembrane region" description="Helical" evidence="1">
    <location>
        <begin position="240"/>
        <end position="261"/>
    </location>
</feature>
<dbReference type="EMBL" id="JADCLJ010000021">
    <property type="protein sequence ID" value="MBE4909242.1"/>
    <property type="molecule type" value="Genomic_DNA"/>
</dbReference>
<name>A0ABR9QL83_9BACI</name>
<reference evidence="2 3" key="1">
    <citation type="submission" date="2020-10" db="EMBL/GenBank/DDBJ databases">
        <title>Bacillus sp. HD4P25, an endophyte from a halophyte.</title>
        <authorList>
            <person name="Sun J.-Q."/>
        </authorList>
    </citation>
    <scope>NUCLEOTIDE SEQUENCE [LARGE SCALE GENOMIC DNA]</scope>
    <source>
        <strain evidence="2 3">YIM 93174</strain>
    </source>
</reference>
<feature type="transmembrane region" description="Helical" evidence="1">
    <location>
        <begin position="81"/>
        <end position="105"/>
    </location>
</feature>
<sequence>MNKHRTEKNEWELDEDLDEELQELLNKFEYELDDYDVEYPNEAEFMKTIDTLRPYVPTKINKWETFVTRTSSIAKQALTEVYYMSTLFWIANMVFIMIALTAVFLTKQNPYTVIFFLAPIPTLTGLIEVLKSRNAGMSELELSFKYNLQEVILSKMVVVGAFNLLINIVITFIISLVIRDVLVWELMLYWIAPFTVITSIALAIATRFRKTYTVTIALILWIVMGNFLSRIFILESVPKIFYMIITVMAAAAIVFQIKTIYRRGISHEFNH</sequence>
<dbReference type="RefSeq" id="WP_193537672.1">
    <property type="nucleotide sequence ID" value="NZ_JADCLJ010000021.1"/>
</dbReference>
<keyword evidence="3" id="KW-1185">Reference proteome</keyword>
<feature type="transmembrane region" description="Helical" evidence="1">
    <location>
        <begin position="111"/>
        <end position="130"/>
    </location>
</feature>
<evidence type="ECO:0000313" key="2">
    <source>
        <dbReference type="EMBL" id="MBE4909242.1"/>
    </source>
</evidence>
<dbReference type="Proteomes" id="UP001516662">
    <property type="component" value="Unassembled WGS sequence"/>
</dbReference>
<evidence type="ECO:0000256" key="1">
    <source>
        <dbReference type="SAM" id="Phobius"/>
    </source>
</evidence>
<comment type="caution">
    <text evidence="2">The sequence shown here is derived from an EMBL/GenBank/DDBJ whole genome shotgun (WGS) entry which is preliminary data.</text>
</comment>
<keyword evidence="1" id="KW-0472">Membrane</keyword>
<gene>
    <name evidence="2" type="ORF">IMZ08_14340</name>
</gene>
<organism evidence="2 3">
    <name type="scientific">Litchfieldia luteola</name>
    <dbReference type="NCBI Taxonomy" id="682179"/>
    <lineage>
        <taxon>Bacteria</taxon>
        <taxon>Bacillati</taxon>
        <taxon>Bacillota</taxon>
        <taxon>Bacilli</taxon>
        <taxon>Bacillales</taxon>
        <taxon>Bacillaceae</taxon>
        <taxon>Litchfieldia</taxon>
    </lineage>
</organism>